<proteinExistence type="predicted"/>
<protein>
    <submittedName>
        <fullName evidence="1">Uncharacterized protein</fullName>
    </submittedName>
</protein>
<organism evidence="1 2">
    <name type="scientific">Macroventuria anomochaeta</name>
    <dbReference type="NCBI Taxonomy" id="301207"/>
    <lineage>
        <taxon>Eukaryota</taxon>
        <taxon>Fungi</taxon>
        <taxon>Dikarya</taxon>
        <taxon>Ascomycota</taxon>
        <taxon>Pezizomycotina</taxon>
        <taxon>Dothideomycetes</taxon>
        <taxon>Pleosporomycetidae</taxon>
        <taxon>Pleosporales</taxon>
        <taxon>Pleosporineae</taxon>
        <taxon>Didymellaceae</taxon>
        <taxon>Macroventuria</taxon>
    </lineage>
</organism>
<comment type="caution">
    <text evidence="1">The sequence shown here is derived from an EMBL/GenBank/DDBJ whole genome shotgun (WGS) entry which is preliminary data.</text>
</comment>
<dbReference type="EMBL" id="MU006738">
    <property type="protein sequence ID" value="KAF2623286.1"/>
    <property type="molecule type" value="Genomic_DNA"/>
</dbReference>
<keyword evidence="2" id="KW-1185">Reference proteome</keyword>
<accession>A0ACB6RMM9</accession>
<dbReference type="Proteomes" id="UP000799754">
    <property type="component" value="Unassembled WGS sequence"/>
</dbReference>
<evidence type="ECO:0000313" key="2">
    <source>
        <dbReference type="Proteomes" id="UP000799754"/>
    </source>
</evidence>
<sequence>MNAQDKTNEAFVEKFEAWQAEVIEVGREQHALMDKFMAHEDATPADCDAVATGRERKASALISPFHPKEAWPRTVPYLNMIPRSLYEEEEADHRRGYMKQYHAIVRKISRRGNETFELKRIAVDTSPKISFETLVTMEQTQQWRAVLQAEKQKFAADKAQFEMDLNNAIIAQLRDQPGWSSS</sequence>
<gene>
    <name evidence="1" type="ORF">BU25DRAFT_462182</name>
</gene>
<reference evidence="1" key="1">
    <citation type="journal article" date="2020" name="Stud. Mycol.">
        <title>101 Dothideomycetes genomes: a test case for predicting lifestyles and emergence of pathogens.</title>
        <authorList>
            <person name="Haridas S."/>
            <person name="Albert R."/>
            <person name="Binder M."/>
            <person name="Bloem J."/>
            <person name="Labutti K."/>
            <person name="Salamov A."/>
            <person name="Andreopoulos B."/>
            <person name="Baker S."/>
            <person name="Barry K."/>
            <person name="Bills G."/>
            <person name="Bluhm B."/>
            <person name="Cannon C."/>
            <person name="Castanera R."/>
            <person name="Culley D."/>
            <person name="Daum C."/>
            <person name="Ezra D."/>
            <person name="Gonzalez J."/>
            <person name="Henrissat B."/>
            <person name="Kuo A."/>
            <person name="Liang C."/>
            <person name="Lipzen A."/>
            <person name="Lutzoni F."/>
            <person name="Magnuson J."/>
            <person name="Mondo S."/>
            <person name="Nolan M."/>
            <person name="Ohm R."/>
            <person name="Pangilinan J."/>
            <person name="Park H.-J."/>
            <person name="Ramirez L."/>
            <person name="Alfaro M."/>
            <person name="Sun H."/>
            <person name="Tritt A."/>
            <person name="Yoshinaga Y."/>
            <person name="Zwiers L.-H."/>
            <person name="Turgeon B."/>
            <person name="Goodwin S."/>
            <person name="Spatafora J."/>
            <person name="Crous P."/>
            <person name="Grigoriev I."/>
        </authorList>
    </citation>
    <scope>NUCLEOTIDE SEQUENCE</scope>
    <source>
        <strain evidence="1">CBS 525.71</strain>
    </source>
</reference>
<name>A0ACB6RMM9_9PLEO</name>
<evidence type="ECO:0000313" key="1">
    <source>
        <dbReference type="EMBL" id="KAF2623286.1"/>
    </source>
</evidence>